<evidence type="ECO:0000313" key="6">
    <source>
        <dbReference type="Proteomes" id="UP001056436"/>
    </source>
</evidence>
<dbReference type="Proteomes" id="UP001056436">
    <property type="component" value="Unassembled WGS sequence"/>
</dbReference>
<dbReference type="Pfam" id="PF24883">
    <property type="entry name" value="NPHP3_N"/>
    <property type="match status" value="1"/>
</dbReference>
<dbReference type="InterPro" id="IPR053137">
    <property type="entry name" value="NLR-like"/>
</dbReference>
<keyword evidence="6" id="KW-1185">Reference proteome</keyword>
<keyword evidence="1" id="KW-0677">Repeat</keyword>
<evidence type="ECO:0000259" key="4">
    <source>
        <dbReference type="Pfam" id="PF24883"/>
    </source>
</evidence>
<keyword evidence="2" id="KW-0040">ANK repeat</keyword>
<dbReference type="PROSITE" id="PS50088">
    <property type="entry name" value="ANK_REPEAT"/>
    <property type="match status" value="7"/>
</dbReference>
<dbReference type="InterPro" id="IPR002110">
    <property type="entry name" value="Ankyrin_rpt"/>
</dbReference>
<feature type="repeat" description="ANK" evidence="2">
    <location>
        <begin position="1002"/>
        <end position="1034"/>
    </location>
</feature>
<dbReference type="GO" id="GO:0009116">
    <property type="term" value="P:nucleoside metabolic process"/>
    <property type="evidence" value="ECO:0007669"/>
    <property type="project" value="InterPro"/>
</dbReference>
<feature type="repeat" description="ANK" evidence="2">
    <location>
        <begin position="1074"/>
        <end position="1106"/>
    </location>
</feature>
<evidence type="ECO:0000256" key="2">
    <source>
        <dbReference type="PROSITE-ProRule" id="PRU00023"/>
    </source>
</evidence>
<dbReference type="Pfam" id="PF12796">
    <property type="entry name" value="Ank_2"/>
    <property type="match status" value="3"/>
</dbReference>
<feature type="repeat" description="ANK" evidence="2">
    <location>
        <begin position="1276"/>
        <end position="1308"/>
    </location>
</feature>
<dbReference type="InterPro" id="IPR027417">
    <property type="entry name" value="P-loop_NTPase"/>
</dbReference>
<dbReference type="InterPro" id="IPR035994">
    <property type="entry name" value="Nucleoside_phosphorylase_sf"/>
</dbReference>
<evidence type="ECO:0000259" key="3">
    <source>
        <dbReference type="Pfam" id="PF01048"/>
    </source>
</evidence>
<name>A0A9P9XFG0_9PEZI</name>
<dbReference type="Pfam" id="PF00023">
    <property type="entry name" value="Ank"/>
    <property type="match status" value="1"/>
</dbReference>
<feature type="repeat" description="ANK" evidence="2">
    <location>
        <begin position="1036"/>
        <end position="1073"/>
    </location>
</feature>
<gene>
    <name evidence="5" type="ORF">CABS02_06900</name>
</gene>
<feature type="repeat" description="ANK" evidence="2">
    <location>
        <begin position="1242"/>
        <end position="1274"/>
    </location>
</feature>
<proteinExistence type="predicted"/>
<dbReference type="PROSITE" id="PS50297">
    <property type="entry name" value="ANK_REP_REGION"/>
    <property type="match status" value="6"/>
</dbReference>
<sequence>MDGKRRGSEDGDCSPSAIPKRQRMLLGKWDGETRRPIDDVPPEYHRYTIAWICALPTELVAAEAMLDEKHDTLPSGAFYGNSYTIDTNTYTLGSIEGHNVIIACLPADQYGTNNAANVVTNLVRTFPSTRLALMVGIGGGVPSSARDIRLGDVVVGTRTMQYDLGKIVAGAEIQRTAIARTLHHSFGKAITVLRAKHDRVPSQVPSILKERFKTLPHYGRPTDADRLFLSNYNHPESAATCDDCDQTKRMTRRTRSDNDLVIHYGAIASGNQVMKNATERDIAARSLDVICFEMEAAGIMDTVPCLPIRGICDYADSHKNKAWQRYAAAAAAACARELLSVLPSADHETRAVPRLEIPRALPDQHQRQAQLLETLKFDQMDSRRSTVKRAHVKTCAWFIKHPDFQTWLNEDELKLHHGLLWIRGKPGAGKSTIMKFALARMQKDSHWSPLVISFFFNARGDYLERSIEGMYRSLLWQLFQGYPQLRSVLNERYSNQQEYEACPSLEVLKDMFSEAVLSLGQLRLTCFIDALDECDEQQVTDMVRDFEDLAEDASTEGIAFRICFSSRHYPYIVVKRGATMILENQPGHTQDMENYIKSRLRFNNPPLVEELQTEILRKAAGVFLWIILVVDILNTEYSQGGLALKKRLVEIPSDLGALFKNILTRDSKNTEHLFLCVIWILCAKRPLKPREFYHALWSGLSQSDLVDPDPPNVTSPEDEDSATRCVIGFSKGLAEITKSTQPTVQFIHESVRDYLLKAGGLAELWPDLGFDWELSSHENLKACCIKYIKYYLASGSVSEESLRQFPFMEYASQQVFFHADAAAAGISQLQFLSQFPLENWIRIYNRYEKHRIRRYGPRASLVYIFSEMDCSRLIRTIPSRNWARHSQDRYNYPLFAALANGNCNSVAALFGMPSVIYNGTNIMEGLTHRRDFLDFKQRTPLSWAAQDGRLEMVKLLLRAGYNVNESDYGGYTPLHRAAKQGHESVVKLLIRNGAKIDQTGKCMRTPLYLAVVHRREVIVRILLGYNANANASNAVNGSSPLYEASKAGWRVDPPEAIVKLLIENGAYVNSRCDSGDTALHAASRAGNERIAKLLIENGAIVNAENYEHRMTALHCVCSAHTVTDILIEERLKERGPLSLSILDTPGESDATLQKIDKVISKLLVEVELNVNSGANRCNSKSKLAPSFSYEEIVRLLVEDNASVEVAKGGRAAHLSDERKHDNHATAKVLLDSGAALDVVDDVDETPLTNAVSAGDRKLLQLLLENGANVDLTGNRYKYTPLILAILLGHEDMAVDLIEHGANVNLSKQAGMTPLSAAREVGCSAWLIRLLQRLSDT</sequence>
<dbReference type="Gene3D" id="3.40.50.1580">
    <property type="entry name" value="Nucleoside phosphorylase domain"/>
    <property type="match status" value="1"/>
</dbReference>
<feature type="domain" description="Nephrocystin 3-like N-terminal" evidence="4">
    <location>
        <begin position="394"/>
        <end position="567"/>
    </location>
</feature>
<feature type="repeat" description="ANK" evidence="2">
    <location>
        <begin position="936"/>
        <end position="968"/>
    </location>
</feature>
<dbReference type="PANTHER" id="PTHR46082:SF11">
    <property type="entry name" value="AAA+ ATPASE DOMAIN-CONTAINING PROTEIN-RELATED"/>
    <property type="match status" value="1"/>
</dbReference>
<protein>
    <recommendedName>
        <fullName evidence="7">Nucleoside phosphorylase domain-containing protein</fullName>
    </recommendedName>
</protein>
<evidence type="ECO:0000256" key="1">
    <source>
        <dbReference type="ARBA" id="ARBA00022737"/>
    </source>
</evidence>
<dbReference type="Gene3D" id="1.25.40.20">
    <property type="entry name" value="Ankyrin repeat-containing domain"/>
    <property type="match status" value="3"/>
</dbReference>
<dbReference type="OrthoDB" id="194358at2759"/>
<feature type="domain" description="Nucleoside phosphorylase" evidence="3">
    <location>
        <begin position="49"/>
        <end position="339"/>
    </location>
</feature>
<dbReference type="PANTHER" id="PTHR46082">
    <property type="entry name" value="ATP/GTP-BINDING PROTEIN-RELATED"/>
    <property type="match status" value="1"/>
</dbReference>
<dbReference type="SUPFAM" id="SSF48403">
    <property type="entry name" value="Ankyrin repeat"/>
    <property type="match status" value="2"/>
</dbReference>
<dbReference type="InterPro" id="IPR000845">
    <property type="entry name" value="Nucleoside_phosphorylase_d"/>
</dbReference>
<organism evidence="5 6">
    <name type="scientific">Colletotrichum abscissum</name>
    <dbReference type="NCBI Taxonomy" id="1671311"/>
    <lineage>
        <taxon>Eukaryota</taxon>
        <taxon>Fungi</taxon>
        <taxon>Dikarya</taxon>
        <taxon>Ascomycota</taxon>
        <taxon>Pezizomycotina</taxon>
        <taxon>Sordariomycetes</taxon>
        <taxon>Hypocreomycetidae</taxon>
        <taxon>Glomerellales</taxon>
        <taxon>Glomerellaceae</taxon>
        <taxon>Colletotrichum</taxon>
        <taxon>Colletotrichum acutatum species complex</taxon>
    </lineage>
</organism>
<dbReference type="SMART" id="SM00248">
    <property type="entry name" value="ANK"/>
    <property type="match status" value="8"/>
</dbReference>
<dbReference type="Gene3D" id="3.40.50.300">
    <property type="entry name" value="P-loop containing nucleotide triphosphate hydrolases"/>
    <property type="match status" value="1"/>
</dbReference>
<feature type="repeat" description="ANK" evidence="2">
    <location>
        <begin position="969"/>
        <end position="1001"/>
    </location>
</feature>
<dbReference type="Pfam" id="PF01048">
    <property type="entry name" value="PNP_UDP_1"/>
    <property type="match status" value="1"/>
</dbReference>
<dbReference type="EMBL" id="SDAQ01000035">
    <property type="protein sequence ID" value="KAI3552895.1"/>
    <property type="molecule type" value="Genomic_DNA"/>
</dbReference>
<dbReference type="InterPro" id="IPR056884">
    <property type="entry name" value="NPHP3-like_N"/>
</dbReference>
<dbReference type="PRINTS" id="PR01415">
    <property type="entry name" value="ANKYRIN"/>
</dbReference>
<evidence type="ECO:0000313" key="5">
    <source>
        <dbReference type="EMBL" id="KAI3552895.1"/>
    </source>
</evidence>
<dbReference type="SUPFAM" id="SSF52540">
    <property type="entry name" value="P-loop containing nucleoside triphosphate hydrolases"/>
    <property type="match status" value="1"/>
</dbReference>
<reference evidence="5" key="1">
    <citation type="submission" date="2019-01" db="EMBL/GenBank/DDBJ databases">
        <title>Colletotrichum abscissum LGMF1257.</title>
        <authorList>
            <person name="Baroncelli R."/>
        </authorList>
    </citation>
    <scope>NUCLEOTIDE SEQUENCE</scope>
    <source>
        <strain evidence="5">Ca142</strain>
    </source>
</reference>
<accession>A0A9P9XFG0</accession>
<dbReference type="SUPFAM" id="SSF53167">
    <property type="entry name" value="Purine and uridine phosphorylases"/>
    <property type="match status" value="1"/>
</dbReference>
<comment type="caution">
    <text evidence="5">The sequence shown here is derived from an EMBL/GenBank/DDBJ whole genome shotgun (WGS) entry which is preliminary data.</text>
</comment>
<evidence type="ECO:0008006" key="7">
    <source>
        <dbReference type="Google" id="ProtNLM"/>
    </source>
</evidence>
<dbReference type="GO" id="GO:0003824">
    <property type="term" value="F:catalytic activity"/>
    <property type="evidence" value="ECO:0007669"/>
    <property type="project" value="InterPro"/>
</dbReference>
<dbReference type="InterPro" id="IPR036770">
    <property type="entry name" value="Ankyrin_rpt-contain_sf"/>
</dbReference>